<reference evidence="2" key="1">
    <citation type="submission" date="2023-08" db="EMBL/GenBank/DDBJ databases">
        <title>A de novo genome assembly of Solanum verrucosum Schlechtendal, a Mexican diploid species geographically isolated from the other diploid A-genome species in potato relatives.</title>
        <authorList>
            <person name="Hosaka K."/>
        </authorList>
    </citation>
    <scope>NUCLEOTIDE SEQUENCE</scope>
    <source>
        <tissue evidence="2">Young leaves</tissue>
    </source>
</reference>
<proteinExistence type="predicted"/>
<evidence type="ECO:0000313" key="2">
    <source>
        <dbReference type="EMBL" id="WMV13918.1"/>
    </source>
</evidence>
<protein>
    <recommendedName>
        <fullName evidence="4">Reverse transcriptase domain-containing protein</fullName>
    </recommendedName>
</protein>
<dbReference type="Proteomes" id="UP001234989">
    <property type="component" value="Chromosome 2"/>
</dbReference>
<sequence>MISKGCVYYLVRVRDMDFETPTLESDLIVNEFSEQFPDDKLSVPPERELDFGIDLLPDMRIVNAQEIEAPREVLRHDIEGKKKGVNTNVNNPNRVEVEDDEEEELAPQQQLLVPRGKVNNMCIWMLIKMIQKLKQCSNHNLTDRHLKQVFYRPPNFVTKPVVNAICGGSFMRKPFPKAIAIMDDVSKNNRA</sequence>
<gene>
    <name evidence="2" type="ORF">MTR67_007303</name>
</gene>
<feature type="region of interest" description="Disordered" evidence="1">
    <location>
        <begin position="83"/>
        <end position="102"/>
    </location>
</feature>
<accession>A0AAF0PZJ5</accession>
<organism evidence="2 3">
    <name type="scientific">Solanum verrucosum</name>
    <dbReference type="NCBI Taxonomy" id="315347"/>
    <lineage>
        <taxon>Eukaryota</taxon>
        <taxon>Viridiplantae</taxon>
        <taxon>Streptophyta</taxon>
        <taxon>Embryophyta</taxon>
        <taxon>Tracheophyta</taxon>
        <taxon>Spermatophyta</taxon>
        <taxon>Magnoliopsida</taxon>
        <taxon>eudicotyledons</taxon>
        <taxon>Gunneridae</taxon>
        <taxon>Pentapetalae</taxon>
        <taxon>asterids</taxon>
        <taxon>lamiids</taxon>
        <taxon>Solanales</taxon>
        <taxon>Solanaceae</taxon>
        <taxon>Solanoideae</taxon>
        <taxon>Solaneae</taxon>
        <taxon>Solanum</taxon>
    </lineage>
</organism>
<name>A0AAF0PZJ5_SOLVR</name>
<evidence type="ECO:0008006" key="4">
    <source>
        <dbReference type="Google" id="ProtNLM"/>
    </source>
</evidence>
<dbReference type="AlphaFoldDB" id="A0AAF0PZJ5"/>
<dbReference type="EMBL" id="CP133613">
    <property type="protein sequence ID" value="WMV13918.1"/>
    <property type="molecule type" value="Genomic_DNA"/>
</dbReference>
<feature type="compositionally biased region" description="Low complexity" evidence="1">
    <location>
        <begin position="85"/>
        <end position="94"/>
    </location>
</feature>
<evidence type="ECO:0000256" key="1">
    <source>
        <dbReference type="SAM" id="MobiDB-lite"/>
    </source>
</evidence>
<keyword evidence="3" id="KW-1185">Reference proteome</keyword>
<evidence type="ECO:0000313" key="3">
    <source>
        <dbReference type="Proteomes" id="UP001234989"/>
    </source>
</evidence>